<reference evidence="4" key="1">
    <citation type="submission" date="2023-07" db="EMBL/GenBank/DDBJ databases">
        <authorList>
            <consortium name="AG Swart"/>
            <person name="Singh M."/>
            <person name="Singh A."/>
            <person name="Seah K."/>
            <person name="Emmerich C."/>
        </authorList>
    </citation>
    <scope>NUCLEOTIDE SEQUENCE</scope>
    <source>
        <strain evidence="4">DP1</strain>
    </source>
</reference>
<evidence type="ECO:0000256" key="2">
    <source>
        <dbReference type="ARBA" id="ARBA00022532"/>
    </source>
</evidence>
<dbReference type="Proteomes" id="UP001295684">
    <property type="component" value="Unassembled WGS sequence"/>
</dbReference>
<dbReference type="EMBL" id="CAMPGE010010288">
    <property type="protein sequence ID" value="CAI2369136.1"/>
    <property type="molecule type" value="Genomic_DNA"/>
</dbReference>
<dbReference type="InterPro" id="IPR024084">
    <property type="entry name" value="IsoPropMal-DH-like_dom"/>
</dbReference>
<dbReference type="Pfam" id="PF00180">
    <property type="entry name" value="Iso_dh"/>
    <property type="match status" value="1"/>
</dbReference>
<comment type="similarity">
    <text evidence="1">Belongs to the isocitrate and isopropylmalate dehydrogenases family.</text>
</comment>
<dbReference type="SMART" id="SM01329">
    <property type="entry name" value="Iso_dh"/>
    <property type="match status" value="1"/>
</dbReference>
<dbReference type="SUPFAM" id="SSF53659">
    <property type="entry name" value="Isocitrate/Isopropylmalate dehydrogenase-like"/>
    <property type="match status" value="1"/>
</dbReference>
<comment type="caution">
    <text evidence="4">The sequence shown here is derived from an EMBL/GenBank/DDBJ whole genome shotgun (WGS) entry which is preliminary data.</text>
</comment>
<keyword evidence="2" id="KW-0816">Tricarboxylic acid cycle</keyword>
<gene>
    <name evidence="4" type="ORF">ECRASSUSDP1_LOCUS10434</name>
</gene>
<dbReference type="GO" id="GO:0006102">
    <property type="term" value="P:isocitrate metabolic process"/>
    <property type="evidence" value="ECO:0007669"/>
    <property type="project" value="TreeGrafter"/>
</dbReference>
<feature type="domain" description="Isopropylmalate dehydrogenase-like" evidence="3">
    <location>
        <begin position="46"/>
        <end position="367"/>
    </location>
</feature>
<evidence type="ECO:0000259" key="3">
    <source>
        <dbReference type="SMART" id="SM01329"/>
    </source>
</evidence>
<keyword evidence="5" id="KW-1185">Reference proteome</keyword>
<dbReference type="GO" id="GO:0005739">
    <property type="term" value="C:mitochondrion"/>
    <property type="evidence" value="ECO:0007669"/>
    <property type="project" value="TreeGrafter"/>
</dbReference>
<dbReference type="PANTHER" id="PTHR11835">
    <property type="entry name" value="DECARBOXYLATING DEHYDROGENASES-ISOCITRATE, ISOPROPYLMALATE, TARTRATE"/>
    <property type="match status" value="1"/>
</dbReference>
<accession>A0AAD1UJS8</accession>
<proteinExistence type="inferred from homology"/>
<sequence>MFSLRNNLVRKIKSYNKLVTPKRTFAKQKKLSTTFLQRPGEGNMKRVSLIDGEGVGPYLTDSVQEIFEAAHVPVKFENIPIIEAKEMSVNIERQTMDKLVQNDVILKGPISNDDVLMWNNHQISKALEIYAYIVHAFTIPGVKTRHDDIDIVLIRENSEGEYASIEHELLPGVIESIKVITHENSKRIAEYAFEYALLSNRKKITVVHKANIMKLCDGEFLDAAREVSHRYPTILYEEMIVDATCMNLATNPQAFDIMLLPNLYGSIIGSIVAGLVGGAGIAPGANIGRKYAIFEQGARHSGKDIAKTGQANPTAFILSAVMMLRHLGLPFFAEQIQNSIFKTLEERKVRTPDLGGNHGTADLTRRVIENLDID</sequence>
<protein>
    <recommendedName>
        <fullName evidence="3">Isopropylmalate dehydrogenase-like domain-containing protein</fullName>
    </recommendedName>
</protein>
<name>A0AAD1UJS8_EUPCR</name>
<dbReference type="AlphaFoldDB" id="A0AAD1UJS8"/>
<organism evidence="4 5">
    <name type="scientific">Euplotes crassus</name>
    <dbReference type="NCBI Taxonomy" id="5936"/>
    <lineage>
        <taxon>Eukaryota</taxon>
        <taxon>Sar</taxon>
        <taxon>Alveolata</taxon>
        <taxon>Ciliophora</taxon>
        <taxon>Intramacronucleata</taxon>
        <taxon>Spirotrichea</taxon>
        <taxon>Hypotrichia</taxon>
        <taxon>Euplotida</taxon>
        <taxon>Euplotidae</taxon>
        <taxon>Moneuplotes</taxon>
    </lineage>
</organism>
<evidence type="ECO:0000313" key="4">
    <source>
        <dbReference type="EMBL" id="CAI2369136.1"/>
    </source>
</evidence>
<dbReference type="Gene3D" id="3.40.718.10">
    <property type="entry name" value="Isopropylmalate Dehydrogenase"/>
    <property type="match status" value="1"/>
</dbReference>
<evidence type="ECO:0000313" key="5">
    <source>
        <dbReference type="Proteomes" id="UP001295684"/>
    </source>
</evidence>
<dbReference type="GO" id="GO:0006099">
    <property type="term" value="P:tricarboxylic acid cycle"/>
    <property type="evidence" value="ECO:0007669"/>
    <property type="project" value="UniProtKB-KW"/>
</dbReference>
<evidence type="ECO:0000256" key="1">
    <source>
        <dbReference type="ARBA" id="ARBA00007769"/>
    </source>
</evidence>
<dbReference type="GO" id="GO:0004449">
    <property type="term" value="F:isocitrate dehydrogenase (NAD+) activity"/>
    <property type="evidence" value="ECO:0007669"/>
    <property type="project" value="TreeGrafter"/>
</dbReference>
<dbReference type="PANTHER" id="PTHR11835:SF42">
    <property type="entry name" value="ISOCITRATE DEHYDROGENASE [NAD] SUBUNIT BETA, MITOCHONDRIAL"/>
    <property type="match status" value="1"/>
</dbReference>